<dbReference type="Gene3D" id="3.40.50.150">
    <property type="entry name" value="Vaccinia Virus protein VP39"/>
    <property type="match status" value="1"/>
</dbReference>
<dbReference type="PRINTS" id="PR00508">
    <property type="entry name" value="S21N4MTFRASE"/>
</dbReference>
<sequence length="283" mass="33032">MNDINPQLYPMINGLFEEDCLDCMQRIPDASIDLILCDLPYGMTQNRWDSYIPLDLLWKQYLRIVKPHGVIALTSQGLFTAKLIMSQEKYYKYKWIWEKSKPTNFLNAKKQPLRKYEEVCIFYKKQPTYHPQMTKGEPYDKGVRKDQLSGSYGDFQPVRVASSGERYPTDIIYVKTAESEGEVVHPTQKPIELGRYFIRTYSNPGDVVLDNTFGSGSFLVAALLEGRNFIGIEKNENVALFKKDKINYLDIAKRRLFLAWEKLDRKTRQRLVQNNLVKDFAEK</sequence>
<organism evidence="5 6">
    <name type="scientific">Candidatus Desulfovibrio intestinavium</name>
    <dbReference type="NCBI Taxonomy" id="2838534"/>
    <lineage>
        <taxon>Bacteria</taxon>
        <taxon>Pseudomonadati</taxon>
        <taxon>Thermodesulfobacteriota</taxon>
        <taxon>Desulfovibrionia</taxon>
        <taxon>Desulfovibrionales</taxon>
        <taxon>Desulfovibrionaceae</taxon>
        <taxon>Desulfovibrio</taxon>
    </lineage>
</organism>
<gene>
    <name evidence="5" type="ORF">H9784_02465</name>
</gene>
<dbReference type="AlphaFoldDB" id="A0A9D2HMG9"/>
<comment type="caution">
    <text evidence="5">The sequence shown here is derived from an EMBL/GenBank/DDBJ whole genome shotgun (WGS) entry which is preliminary data.</text>
</comment>
<feature type="domain" description="DNA methylase N-4/N-6" evidence="4">
    <location>
        <begin position="32"/>
        <end position="237"/>
    </location>
</feature>
<dbReference type="GO" id="GO:0032259">
    <property type="term" value="P:methylation"/>
    <property type="evidence" value="ECO:0007669"/>
    <property type="project" value="UniProtKB-KW"/>
</dbReference>
<evidence type="ECO:0000259" key="4">
    <source>
        <dbReference type="Pfam" id="PF01555"/>
    </source>
</evidence>
<keyword evidence="2" id="KW-0808">Transferase</keyword>
<evidence type="ECO:0000313" key="6">
    <source>
        <dbReference type="Proteomes" id="UP000823821"/>
    </source>
</evidence>
<dbReference type="SUPFAM" id="SSF53335">
    <property type="entry name" value="S-adenosyl-L-methionine-dependent methyltransferases"/>
    <property type="match status" value="1"/>
</dbReference>
<reference evidence="5" key="1">
    <citation type="journal article" date="2021" name="PeerJ">
        <title>Extensive microbial diversity within the chicken gut microbiome revealed by metagenomics and culture.</title>
        <authorList>
            <person name="Gilroy R."/>
            <person name="Ravi A."/>
            <person name="Getino M."/>
            <person name="Pursley I."/>
            <person name="Horton D.L."/>
            <person name="Alikhan N.F."/>
            <person name="Baker D."/>
            <person name="Gharbi K."/>
            <person name="Hall N."/>
            <person name="Watson M."/>
            <person name="Adriaenssens E.M."/>
            <person name="Foster-Nyarko E."/>
            <person name="Jarju S."/>
            <person name="Secka A."/>
            <person name="Antonio M."/>
            <person name="Oren A."/>
            <person name="Chaudhuri R.R."/>
            <person name="La Ragione R."/>
            <person name="Hildebrand F."/>
            <person name="Pallen M.J."/>
        </authorList>
    </citation>
    <scope>NUCLEOTIDE SEQUENCE</scope>
    <source>
        <strain evidence="5">5032</strain>
    </source>
</reference>
<dbReference type="Pfam" id="PF01555">
    <property type="entry name" value="N6_N4_Mtase"/>
    <property type="match status" value="1"/>
</dbReference>
<dbReference type="InterPro" id="IPR002941">
    <property type="entry name" value="DNA_methylase_N4/N6"/>
</dbReference>
<evidence type="ECO:0000256" key="3">
    <source>
        <dbReference type="RuleBase" id="RU362026"/>
    </source>
</evidence>
<evidence type="ECO:0000256" key="2">
    <source>
        <dbReference type="ARBA" id="ARBA00022679"/>
    </source>
</evidence>
<dbReference type="EMBL" id="DWZD01000017">
    <property type="protein sequence ID" value="HJA78424.1"/>
    <property type="molecule type" value="Genomic_DNA"/>
</dbReference>
<evidence type="ECO:0000313" key="5">
    <source>
        <dbReference type="EMBL" id="HJA78424.1"/>
    </source>
</evidence>
<reference evidence="5" key="2">
    <citation type="submission" date="2021-04" db="EMBL/GenBank/DDBJ databases">
        <authorList>
            <person name="Gilroy R."/>
        </authorList>
    </citation>
    <scope>NUCLEOTIDE SEQUENCE</scope>
    <source>
        <strain evidence="5">5032</strain>
    </source>
</reference>
<dbReference type="InterPro" id="IPR001091">
    <property type="entry name" value="RM_Methyltransferase"/>
</dbReference>
<proteinExistence type="inferred from homology"/>
<dbReference type="GO" id="GO:0008170">
    <property type="term" value="F:N-methyltransferase activity"/>
    <property type="evidence" value="ECO:0007669"/>
    <property type="project" value="InterPro"/>
</dbReference>
<keyword evidence="1" id="KW-0489">Methyltransferase</keyword>
<accession>A0A9D2HMG9</accession>
<dbReference type="InterPro" id="IPR029063">
    <property type="entry name" value="SAM-dependent_MTases_sf"/>
</dbReference>
<dbReference type="GO" id="GO:0003677">
    <property type="term" value="F:DNA binding"/>
    <property type="evidence" value="ECO:0007669"/>
    <property type="project" value="InterPro"/>
</dbReference>
<dbReference type="Proteomes" id="UP000823821">
    <property type="component" value="Unassembled WGS sequence"/>
</dbReference>
<comment type="similarity">
    <text evidence="3">Belongs to the N(4)/N(6)-methyltransferase family.</text>
</comment>
<dbReference type="EC" id="2.1.1.-" evidence="3"/>
<evidence type="ECO:0000256" key="1">
    <source>
        <dbReference type="ARBA" id="ARBA00022603"/>
    </source>
</evidence>
<protein>
    <recommendedName>
        <fullName evidence="3">Methyltransferase</fullName>
        <ecNumber evidence="3">2.1.1.-</ecNumber>
    </recommendedName>
</protein>
<name>A0A9D2HMG9_9BACT</name>